<dbReference type="InterPro" id="IPR029324">
    <property type="entry name" value="AIF_C"/>
</dbReference>
<evidence type="ECO:0000256" key="12">
    <source>
        <dbReference type="SAM" id="MobiDB-lite"/>
    </source>
</evidence>
<dbReference type="GO" id="GO:0005739">
    <property type="term" value="C:mitochondrion"/>
    <property type="evidence" value="ECO:0007669"/>
    <property type="project" value="UniProtKB-SubCell"/>
</dbReference>
<evidence type="ECO:0000256" key="4">
    <source>
        <dbReference type="ARBA" id="ARBA00022630"/>
    </source>
</evidence>
<comment type="cofactor">
    <cofactor evidence="1">
        <name>FAD</name>
        <dbReference type="ChEBI" id="CHEBI:57692"/>
    </cofactor>
</comment>
<keyword evidence="7" id="KW-0809">Transit peptide</keyword>
<evidence type="ECO:0000256" key="13">
    <source>
        <dbReference type="SAM" id="Phobius"/>
    </source>
</evidence>
<keyword evidence="13" id="KW-0812">Transmembrane</keyword>
<keyword evidence="8" id="KW-0560">Oxidoreductase</keyword>
<evidence type="ECO:0000256" key="6">
    <source>
        <dbReference type="ARBA" id="ARBA00022827"/>
    </source>
</evidence>
<sequence>LGTTVLNISDEPLPVYVPKPAVGERNWLDEPLPVYVPKPAVGERNWLGSLKTPSAKFPHEPYKPTMSDIYSYLGAAVGVALTLLATALYTDLFGMNIKKKSTSVYRTEADKEESSEAESPEVTKSSESSKSTEHEVYEKAPSDDEHSKTASEASAEKSSHSMTEHHEKPCCEERESQKHSEERAEGSSDSDSTHDKSKSDSTHKESVSSEQPGISNEKEATPEGFTIVTSTGEEVPKSVEYLLVGAGAAAYYASLAIRARHADAKVLMIGEEAHLPYNRPPLSKELWWYGDDSSVKNLQYEALSGKKRDIFFEAEGFFVSPKELPTTAHGGVSLLKGHRVVKLVASEKKAYLEDGTCIRYDKCLLATGGKPKVLPELEKGEELKSKVDDFRKLNSICESSNSVAIVGGGFLGSELAYSIRRKFKDIKISQIVSDNGNLGGVLPESLAKKATEALRGVGVDVITCAKVSYTFKNFGFGCYLAVTGVEKQGNSLELEVNGDKRVGCDYVVVAVGIEPDVSIAEASGLEVDDRLGGISTDAELRVQPDIWAAGDTASFYDKSLGRRRMEHWEAAQVTGRLAGENMTGAGKAFWYQPAYFTKIAPRWHINAVGVTDSSLPTVSVFAKDEESNDNFERGVVFYKGDEGKIVGVLLLNVFGSSIDVSRRLIEEGKNVEDFHQLAKLYPLYKVEEPEDKKDAEK</sequence>
<dbReference type="InterPro" id="IPR036188">
    <property type="entry name" value="FAD/NAD-bd_sf"/>
</dbReference>
<evidence type="ECO:0000256" key="9">
    <source>
        <dbReference type="ARBA" id="ARBA00023027"/>
    </source>
</evidence>
<keyword evidence="5" id="KW-0053">Apoptosis</keyword>
<keyword evidence="9" id="KW-0520">NAD</keyword>
<comment type="subcellular location">
    <subcellularLocation>
        <location evidence="2">Mitochondrion</location>
    </subcellularLocation>
</comment>
<protein>
    <submittedName>
        <fullName evidence="16">Apoptosis-inducing factor 1, mitochondrial (inferred by orthology to a human protein)</fullName>
    </submittedName>
</protein>
<dbReference type="SUPFAM" id="SSF51905">
    <property type="entry name" value="FAD/NAD(P)-binding domain"/>
    <property type="match status" value="2"/>
</dbReference>
<proteinExistence type="inferred from homology"/>
<dbReference type="OMA" id="CKPKDPC"/>
<evidence type="ECO:0000256" key="11">
    <source>
        <dbReference type="ARBA" id="ARBA00047786"/>
    </source>
</evidence>
<evidence type="ECO:0000256" key="5">
    <source>
        <dbReference type="ARBA" id="ARBA00022703"/>
    </source>
</evidence>
<dbReference type="Pfam" id="PF07992">
    <property type="entry name" value="Pyr_redox_2"/>
    <property type="match status" value="1"/>
</dbReference>
<feature type="region of interest" description="Disordered" evidence="12">
    <location>
        <begin position="108"/>
        <end position="222"/>
    </location>
</feature>
<dbReference type="SMART" id="SM01353">
    <property type="entry name" value="AIF_C"/>
    <property type="match status" value="1"/>
</dbReference>
<evidence type="ECO:0000256" key="1">
    <source>
        <dbReference type="ARBA" id="ARBA00001974"/>
    </source>
</evidence>
<keyword evidence="10" id="KW-0496">Mitochondrion</keyword>
<dbReference type="PRINTS" id="PR00411">
    <property type="entry name" value="PNDRDTASEI"/>
</dbReference>
<dbReference type="GO" id="GO:0046983">
    <property type="term" value="F:protein dimerization activity"/>
    <property type="evidence" value="ECO:0007669"/>
    <property type="project" value="InterPro"/>
</dbReference>
<name>A0A158R0Q9_NIPBR</name>
<evidence type="ECO:0000256" key="8">
    <source>
        <dbReference type="ARBA" id="ARBA00023002"/>
    </source>
</evidence>
<dbReference type="AlphaFoldDB" id="A0A158R0Q9"/>
<keyword evidence="13" id="KW-1133">Transmembrane helix</keyword>
<evidence type="ECO:0000256" key="7">
    <source>
        <dbReference type="ARBA" id="ARBA00022946"/>
    </source>
</evidence>
<feature type="compositionally biased region" description="Low complexity" evidence="12">
    <location>
        <begin position="120"/>
        <end position="129"/>
    </location>
</feature>
<dbReference type="Pfam" id="PF14721">
    <property type="entry name" value="AIF_C"/>
    <property type="match status" value="1"/>
</dbReference>
<dbReference type="PANTHER" id="PTHR43557">
    <property type="entry name" value="APOPTOSIS-INDUCING FACTOR 1"/>
    <property type="match status" value="1"/>
</dbReference>
<evidence type="ECO:0000259" key="15">
    <source>
        <dbReference type="Pfam" id="PF14721"/>
    </source>
</evidence>
<evidence type="ECO:0000313" key="16">
    <source>
        <dbReference type="WBParaSite" id="NBR_0001237001-mRNA-1"/>
    </source>
</evidence>
<feature type="compositionally biased region" description="Basic and acidic residues" evidence="12">
    <location>
        <begin position="130"/>
        <end position="207"/>
    </location>
</feature>
<dbReference type="Gene3D" id="3.50.50.60">
    <property type="entry name" value="FAD/NAD(P)-binding domain"/>
    <property type="match status" value="2"/>
</dbReference>
<organism evidence="16">
    <name type="scientific">Nippostrongylus brasiliensis</name>
    <name type="common">Rat hookworm</name>
    <dbReference type="NCBI Taxonomy" id="27835"/>
    <lineage>
        <taxon>Eukaryota</taxon>
        <taxon>Metazoa</taxon>
        <taxon>Ecdysozoa</taxon>
        <taxon>Nematoda</taxon>
        <taxon>Chromadorea</taxon>
        <taxon>Rhabditida</taxon>
        <taxon>Rhabditina</taxon>
        <taxon>Rhabditomorpha</taxon>
        <taxon>Strongyloidea</taxon>
        <taxon>Heligmosomidae</taxon>
        <taxon>Nippostrongylus</taxon>
    </lineage>
</organism>
<dbReference type="WBParaSite" id="NBR_0001237001-mRNA-1">
    <property type="protein sequence ID" value="NBR_0001237001-mRNA-1"/>
    <property type="gene ID" value="NBR_0001237001"/>
</dbReference>
<feature type="transmembrane region" description="Helical" evidence="13">
    <location>
        <begin position="69"/>
        <end position="90"/>
    </location>
</feature>
<dbReference type="PRINTS" id="PR00368">
    <property type="entry name" value="FADPNR"/>
</dbReference>
<accession>A0A158R0Q9</accession>
<comment type="similarity">
    <text evidence="3">Belongs to the FAD-dependent oxidoreductase family.</text>
</comment>
<dbReference type="SUPFAM" id="SSF55424">
    <property type="entry name" value="FAD/NAD-linked reductases, dimerisation (C-terminal) domain"/>
    <property type="match status" value="1"/>
</dbReference>
<dbReference type="InterPro" id="IPR050446">
    <property type="entry name" value="FAD-oxidoreductase/Apoptosis"/>
</dbReference>
<dbReference type="InterPro" id="IPR016156">
    <property type="entry name" value="FAD/NAD-linked_Rdtase_dimer_sf"/>
</dbReference>
<dbReference type="Gene3D" id="3.30.390.30">
    <property type="match status" value="1"/>
</dbReference>
<feature type="domain" description="FAD/NAD(P)-binding" evidence="14">
    <location>
        <begin position="241"/>
        <end position="574"/>
    </location>
</feature>
<dbReference type="InterPro" id="IPR023753">
    <property type="entry name" value="FAD/NAD-binding_dom"/>
</dbReference>
<dbReference type="GO" id="GO:0006915">
    <property type="term" value="P:apoptotic process"/>
    <property type="evidence" value="ECO:0007669"/>
    <property type="project" value="UniProtKB-KW"/>
</dbReference>
<dbReference type="PANTHER" id="PTHR43557:SF4">
    <property type="entry name" value="APOPTOSIS-INDUCING FACTOR 1, MITOCHONDRIAL"/>
    <property type="match status" value="1"/>
</dbReference>
<comment type="catalytic activity">
    <reaction evidence="11">
        <text>A + NADH + H(+) = AH2 + NAD(+)</text>
        <dbReference type="Rhea" id="RHEA:11356"/>
        <dbReference type="ChEBI" id="CHEBI:13193"/>
        <dbReference type="ChEBI" id="CHEBI:15378"/>
        <dbReference type="ChEBI" id="CHEBI:17499"/>
        <dbReference type="ChEBI" id="CHEBI:57540"/>
        <dbReference type="ChEBI" id="CHEBI:57945"/>
    </reaction>
</comment>
<evidence type="ECO:0000256" key="2">
    <source>
        <dbReference type="ARBA" id="ARBA00004173"/>
    </source>
</evidence>
<dbReference type="GO" id="GO:0016174">
    <property type="term" value="F:NAD(P)H oxidase H2O2-forming activity"/>
    <property type="evidence" value="ECO:0007669"/>
    <property type="project" value="TreeGrafter"/>
</dbReference>
<keyword evidence="4" id="KW-0285">Flavoprotein</keyword>
<evidence type="ECO:0000256" key="10">
    <source>
        <dbReference type="ARBA" id="ARBA00023128"/>
    </source>
</evidence>
<keyword evidence="6" id="KW-0274">FAD</keyword>
<dbReference type="GO" id="GO:0071949">
    <property type="term" value="F:FAD binding"/>
    <property type="evidence" value="ECO:0007669"/>
    <property type="project" value="TreeGrafter"/>
</dbReference>
<keyword evidence="13" id="KW-0472">Membrane</keyword>
<feature type="domain" description="Mitochondrial apoptosis-inducing factor C-terminal" evidence="15">
    <location>
        <begin position="578"/>
        <end position="628"/>
    </location>
</feature>
<evidence type="ECO:0000259" key="14">
    <source>
        <dbReference type="Pfam" id="PF07992"/>
    </source>
</evidence>
<dbReference type="GO" id="GO:0033108">
    <property type="term" value="P:mitochondrial respiratory chain complex assembly"/>
    <property type="evidence" value="ECO:0007669"/>
    <property type="project" value="TreeGrafter"/>
</dbReference>
<reference evidence="16" key="1">
    <citation type="submission" date="2016-04" db="UniProtKB">
        <authorList>
            <consortium name="WormBaseParasite"/>
        </authorList>
    </citation>
    <scope>IDENTIFICATION</scope>
</reference>
<evidence type="ECO:0000256" key="3">
    <source>
        <dbReference type="ARBA" id="ARBA00006442"/>
    </source>
</evidence>